<feature type="compositionally biased region" description="Acidic residues" evidence="1">
    <location>
        <begin position="221"/>
        <end position="233"/>
    </location>
</feature>
<gene>
    <name evidence="3" type="ORF">AMTR_s00017p00038280</name>
</gene>
<dbReference type="EMBL" id="KI393256">
    <property type="protein sequence ID" value="ERN08536.1"/>
    <property type="molecule type" value="Genomic_DNA"/>
</dbReference>
<evidence type="ECO:0000259" key="2">
    <source>
        <dbReference type="Pfam" id="PF10551"/>
    </source>
</evidence>
<dbReference type="Gramene" id="ERN08536">
    <property type="protein sequence ID" value="ERN08536"/>
    <property type="gene ID" value="AMTR_s00017p00038280"/>
</dbReference>
<proteinExistence type="predicted"/>
<organism evidence="3 4">
    <name type="scientific">Amborella trichopoda</name>
    <dbReference type="NCBI Taxonomy" id="13333"/>
    <lineage>
        <taxon>Eukaryota</taxon>
        <taxon>Viridiplantae</taxon>
        <taxon>Streptophyta</taxon>
        <taxon>Embryophyta</taxon>
        <taxon>Tracheophyta</taxon>
        <taxon>Spermatophyta</taxon>
        <taxon>Magnoliopsida</taxon>
        <taxon>Amborellales</taxon>
        <taxon>Amborellaceae</taxon>
        <taxon>Amborella</taxon>
    </lineage>
</organism>
<evidence type="ECO:0000256" key="1">
    <source>
        <dbReference type="SAM" id="MobiDB-lite"/>
    </source>
</evidence>
<evidence type="ECO:0000313" key="4">
    <source>
        <dbReference type="Proteomes" id="UP000017836"/>
    </source>
</evidence>
<dbReference type="InterPro" id="IPR018289">
    <property type="entry name" value="MULE_transposase_dom"/>
</dbReference>
<accession>W1PLH8</accession>
<evidence type="ECO:0000313" key="3">
    <source>
        <dbReference type="EMBL" id="ERN08536.1"/>
    </source>
</evidence>
<dbReference type="PANTHER" id="PTHR31973">
    <property type="entry name" value="POLYPROTEIN, PUTATIVE-RELATED"/>
    <property type="match status" value="1"/>
</dbReference>
<protein>
    <recommendedName>
        <fullName evidence="2">MULE transposase domain-containing protein</fullName>
    </recommendedName>
</protein>
<keyword evidence="4" id="KW-1185">Reference proteome</keyword>
<reference evidence="4" key="1">
    <citation type="journal article" date="2013" name="Science">
        <title>The Amborella genome and the evolution of flowering plants.</title>
        <authorList>
            <consortium name="Amborella Genome Project"/>
        </authorList>
    </citation>
    <scope>NUCLEOTIDE SEQUENCE [LARGE SCALE GENOMIC DNA]</scope>
</reference>
<dbReference type="AlphaFoldDB" id="W1PLH8"/>
<feature type="domain" description="MULE transposase" evidence="2">
    <location>
        <begin position="2"/>
        <end position="70"/>
    </location>
</feature>
<dbReference type="PANTHER" id="PTHR31973:SF188">
    <property type="entry name" value="POLYPROTEIN, PUTATIVE-RELATED"/>
    <property type="match status" value="1"/>
</dbReference>
<dbReference type="HOGENOM" id="CLU_1121419_0_0_1"/>
<dbReference type="Pfam" id="PF10551">
    <property type="entry name" value="MULE"/>
    <property type="match status" value="1"/>
</dbReference>
<sequence>MFQIVFAVVENDDISTWIWFLECLKELLNTRQDLRRLTIISDRRKGLLQALEHIFPDCYLGFCVHYLAQNFLKQFKNITLVTILWKAAHALRVDEFEEEMSRMQEADPQAMKLIRTFVDRLMMTEKWSGILVPNAQKEIDMRIRKSRLCHNLLWVSSRKYDVVEARSVVVLRATIGGHGKQDNDFLDTPEKERNFFGTLEQDTEGSDTPEEKRELSGTPEEQMDFTDASDNESDFSNNSNDAIEHGDF</sequence>
<dbReference type="Proteomes" id="UP000017836">
    <property type="component" value="Unassembled WGS sequence"/>
</dbReference>
<feature type="region of interest" description="Disordered" evidence="1">
    <location>
        <begin position="199"/>
        <end position="248"/>
    </location>
</feature>
<name>W1PLH8_AMBTC</name>